<dbReference type="Proteomes" id="UP000479692">
    <property type="component" value="Unassembled WGS sequence"/>
</dbReference>
<sequence>MKRVLFVLTLAGGLCACSHGPTLSTEDRLALYREHAGAPVNSFRLDRTMGTTNWTPLGDQAVAVWQSANRGFLLELRSRCNGLGPAGRIQVTNSMGQVTARLDRVVPGSAMGSAMGSSVGPSCRIESIRPIDGSALREAKRELREAEYIEQSAAPPEADAG</sequence>
<dbReference type="EMBL" id="WOXT01000006">
    <property type="protein sequence ID" value="MUV15750.1"/>
    <property type="molecule type" value="Genomic_DNA"/>
</dbReference>
<organism evidence="1 2">
    <name type="scientific">Noviluteimonas gilva</name>
    <dbReference type="NCBI Taxonomy" id="2682097"/>
    <lineage>
        <taxon>Bacteria</taxon>
        <taxon>Pseudomonadati</taxon>
        <taxon>Pseudomonadota</taxon>
        <taxon>Gammaproteobacteria</taxon>
        <taxon>Lysobacterales</taxon>
        <taxon>Lysobacteraceae</taxon>
        <taxon>Noviluteimonas</taxon>
    </lineage>
</organism>
<dbReference type="RefSeq" id="WP_156643336.1">
    <property type="nucleotide sequence ID" value="NZ_WOXT01000006.1"/>
</dbReference>
<gene>
    <name evidence="1" type="ORF">GN331_16225</name>
</gene>
<reference evidence="1 2" key="1">
    <citation type="submission" date="2019-12" db="EMBL/GenBank/DDBJ databases">
        <authorList>
            <person name="Xu J."/>
        </authorList>
    </citation>
    <scope>NUCLEOTIDE SEQUENCE [LARGE SCALE GENOMIC DNA]</scope>
    <source>
        <strain evidence="1 2">HX-5-24</strain>
    </source>
</reference>
<name>A0A7C9HPC8_9GAMM</name>
<evidence type="ECO:0008006" key="3">
    <source>
        <dbReference type="Google" id="ProtNLM"/>
    </source>
</evidence>
<proteinExistence type="predicted"/>
<dbReference type="PROSITE" id="PS51257">
    <property type="entry name" value="PROKAR_LIPOPROTEIN"/>
    <property type="match status" value="1"/>
</dbReference>
<dbReference type="AlphaFoldDB" id="A0A7C9HPC8"/>
<dbReference type="Pfam" id="PF20101">
    <property type="entry name" value="DUF6491"/>
    <property type="match status" value="1"/>
</dbReference>
<protein>
    <recommendedName>
        <fullName evidence="3">Lipoprotein</fullName>
    </recommendedName>
</protein>
<keyword evidence="2" id="KW-1185">Reference proteome</keyword>
<evidence type="ECO:0000313" key="2">
    <source>
        <dbReference type="Proteomes" id="UP000479692"/>
    </source>
</evidence>
<accession>A0A7C9HPC8</accession>
<dbReference type="InterPro" id="IPR045500">
    <property type="entry name" value="DUF6491"/>
</dbReference>
<comment type="caution">
    <text evidence="1">The sequence shown here is derived from an EMBL/GenBank/DDBJ whole genome shotgun (WGS) entry which is preliminary data.</text>
</comment>
<evidence type="ECO:0000313" key="1">
    <source>
        <dbReference type="EMBL" id="MUV15750.1"/>
    </source>
</evidence>